<evidence type="ECO:0000256" key="8">
    <source>
        <dbReference type="RuleBase" id="RU364068"/>
    </source>
</evidence>
<sequence>MIEVIEKAAREAGKLLMEYFKKGVNVSYKGAHNDLLTEADTASQTKIQQVITDELIKKGIDKSEIGFLGEENLLTQGKYTFIIDPLDGTVNFASGFKYFCIPIALFIANRITAGVVYNPSENILYLAEKGKGAYKIIDNKEIPLKVVRKELKNSLISFLLSKNATVVNRQLEFISKIYPMVRGLRSTHATALDICLCAENVFQISHHSGCSIWDLAAAELILQEAGGVVLDKNGDEIQYDLTDPNKKYFYMAGSAEIVAEILKYVK</sequence>
<reference evidence="9 10" key="1">
    <citation type="journal article" date="2016" name="Nat. Commun.">
        <title>Thousands of microbial genomes shed light on interconnected biogeochemical processes in an aquifer system.</title>
        <authorList>
            <person name="Anantharaman K."/>
            <person name="Brown C.T."/>
            <person name="Hug L.A."/>
            <person name="Sharon I."/>
            <person name="Castelle C.J."/>
            <person name="Probst A.J."/>
            <person name="Thomas B.C."/>
            <person name="Singh A."/>
            <person name="Wilkins M.J."/>
            <person name="Karaoz U."/>
            <person name="Brodie E.L."/>
            <person name="Williams K.H."/>
            <person name="Hubbard S.S."/>
            <person name="Banfield J.F."/>
        </authorList>
    </citation>
    <scope>NUCLEOTIDE SEQUENCE [LARGE SCALE GENOMIC DNA]</scope>
</reference>
<evidence type="ECO:0000256" key="3">
    <source>
        <dbReference type="ARBA" id="ARBA00009759"/>
    </source>
</evidence>
<keyword evidence="6 7" id="KW-0460">Magnesium</keyword>
<dbReference type="GO" id="GO:0008934">
    <property type="term" value="F:inositol monophosphate 1-phosphatase activity"/>
    <property type="evidence" value="ECO:0007669"/>
    <property type="project" value="InterPro"/>
</dbReference>
<dbReference type="EMBL" id="MFJE01000005">
    <property type="protein sequence ID" value="OGG15180.1"/>
    <property type="molecule type" value="Genomic_DNA"/>
</dbReference>
<comment type="similarity">
    <text evidence="3 8">Belongs to the inositol monophosphatase superfamily.</text>
</comment>
<gene>
    <name evidence="9" type="ORF">A2773_04820</name>
</gene>
<comment type="caution">
    <text evidence="9">The sequence shown here is derived from an EMBL/GenBank/DDBJ whole genome shotgun (WGS) entry which is preliminary data.</text>
</comment>
<dbReference type="PROSITE" id="PS00630">
    <property type="entry name" value="IMP_2"/>
    <property type="match status" value="1"/>
</dbReference>
<dbReference type="Proteomes" id="UP000177383">
    <property type="component" value="Unassembled WGS sequence"/>
</dbReference>
<dbReference type="PANTHER" id="PTHR20854">
    <property type="entry name" value="INOSITOL MONOPHOSPHATASE"/>
    <property type="match status" value="1"/>
</dbReference>
<dbReference type="InterPro" id="IPR033942">
    <property type="entry name" value="IMPase"/>
</dbReference>
<evidence type="ECO:0000256" key="5">
    <source>
        <dbReference type="ARBA" id="ARBA00022801"/>
    </source>
</evidence>
<protein>
    <recommendedName>
        <fullName evidence="8">Inositol-1-monophosphatase</fullName>
        <ecNumber evidence="8">3.1.3.25</ecNumber>
    </recommendedName>
</protein>
<dbReference type="STRING" id="1798375.A2773_04820"/>
<dbReference type="PANTHER" id="PTHR20854:SF4">
    <property type="entry name" value="INOSITOL-1-MONOPHOSPHATASE-RELATED"/>
    <property type="match status" value="1"/>
</dbReference>
<evidence type="ECO:0000256" key="2">
    <source>
        <dbReference type="ARBA" id="ARBA00001946"/>
    </source>
</evidence>
<dbReference type="GO" id="GO:0046854">
    <property type="term" value="P:phosphatidylinositol phosphate biosynthetic process"/>
    <property type="evidence" value="ECO:0007669"/>
    <property type="project" value="InterPro"/>
</dbReference>
<dbReference type="SUPFAM" id="SSF56655">
    <property type="entry name" value="Carbohydrate phosphatase"/>
    <property type="match status" value="1"/>
</dbReference>
<dbReference type="Gene3D" id="3.30.540.10">
    <property type="entry name" value="Fructose-1,6-Bisphosphatase, subunit A, domain 1"/>
    <property type="match status" value="1"/>
</dbReference>
<evidence type="ECO:0000313" key="10">
    <source>
        <dbReference type="Proteomes" id="UP000177383"/>
    </source>
</evidence>
<dbReference type="PRINTS" id="PR00377">
    <property type="entry name" value="IMPHPHTASES"/>
</dbReference>
<comment type="catalytic activity">
    <reaction evidence="1 8">
        <text>a myo-inositol phosphate + H2O = myo-inositol + phosphate</text>
        <dbReference type="Rhea" id="RHEA:24056"/>
        <dbReference type="ChEBI" id="CHEBI:15377"/>
        <dbReference type="ChEBI" id="CHEBI:17268"/>
        <dbReference type="ChEBI" id="CHEBI:43474"/>
        <dbReference type="ChEBI" id="CHEBI:84139"/>
        <dbReference type="EC" id="3.1.3.25"/>
    </reaction>
</comment>
<evidence type="ECO:0000256" key="1">
    <source>
        <dbReference type="ARBA" id="ARBA00001033"/>
    </source>
</evidence>
<feature type="binding site" evidence="7">
    <location>
        <position position="84"/>
    </location>
    <ligand>
        <name>Mg(2+)</name>
        <dbReference type="ChEBI" id="CHEBI:18420"/>
        <label>1</label>
        <note>catalytic</note>
    </ligand>
</feature>
<dbReference type="EC" id="3.1.3.25" evidence="8"/>
<evidence type="ECO:0000256" key="4">
    <source>
        <dbReference type="ARBA" id="ARBA00022723"/>
    </source>
</evidence>
<dbReference type="Gene3D" id="3.40.190.80">
    <property type="match status" value="1"/>
</dbReference>
<evidence type="ECO:0000313" key="9">
    <source>
        <dbReference type="EMBL" id="OGG15180.1"/>
    </source>
</evidence>
<evidence type="ECO:0000256" key="7">
    <source>
        <dbReference type="PIRSR" id="PIRSR600760-2"/>
    </source>
</evidence>
<dbReference type="InterPro" id="IPR020550">
    <property type="entry name" value="Inositol_monophosphatase_CS"/>
</dbReference>
<keyword evidence="5 8" id="KW-0378">Hydrolase</keyword>
<dbReference type="InterPro" id="IPR000760">
    <property type="entry name" value="Inositol_monophosphatase-like"/>
</dbReference>
<dbReference type="CDD" id="cd01639">
    <property type="entry name" value="IMPase"/>
    <property type="match status" value="1"/>
</dbReference>
<dbReference type="PROSITE" id="PS00629">
    <property type="entry name" value="IMP_1"/>
    <property type="match status" value="1"/>
</dbReference>
<feature type="binding site" evidence="7">
    <location>
        <position position="214"/>
    </location>
    <ligand>
        <name>Mg(2+)</name>
        <dbReference type="ChEBI" id="CHEBI:18420"/>
        <label>1</label>
        <note>catalytic</note>
    </ligand>
</feature>
<dbReference type="GO" id="GO:0006020">
    <property type="term" value="P:inositol metabolic process"/>
    <property type="evidence" value="ECO:0007669"/>
    <property type="project" value="TreeGrafter"/>
</dbReference>
<dbReference type="Pfam" id="PF00459">
    <property type="entry name" value="Inositol_P"/>
    <property type="match status" value="1"/>
</dbReference>
<dbReference type="InterPro" id="IPR020583">
    <property type="entry name" value="Inositol_monoP_metal-BS"/>
</dbReference>
<comment type="cofactor">
    <cofactor evidence="2 7 8">
        <name>Mg(2+)</name>
        <dbReference type="ChEBI" id="CHEBI:18420"/>
    </cofactor>
</comment>
<dbReference type="GO" id="GO:0007165">
    <property type="term" value="P:signal transduction"/>
    <property type="evidence" value="ECO:0007669"/>
    <property type="project" value="TreeGrafter"/>
</dbReference>
<name>A0A1F5ZRS8_9BACT</name>
<accession>A0A1F5ZRS8</accession>
<feature type="binding site" evidence="7">
    <location>
        <position position="87"/>
    </location>
    <ligand>
        <name>Mg(2+)</name>
        <dbReference type="ChEBI" id="CHEBI:18420"/>
        <label>1</label>
        <note>catalytic</note>
    </ligand>
</feature>
<proteinExistence type="inferred from homology"/>
<feature type="binding site" evidence="7">
    <location>
        <position position="86"/>
    </location>
    <ligand>
        <name>Mg(2+)</name>
        <dbReference type="ChEBI" id="CHEBI:18420"/>
        <label>1</label>
        <note>catalytic</note>
    </ligand>
</feature>
<dbReference type="GO" id="GO:0046872">
    <property type="term" value="F:metal ion binding"/>
    <property type="evidence" value="ECO:0007669"/>
    <property type="project" value="UniProtKB-KW"/>
</dbReference>
<keyword evidence="4 7" id="KW-0479">Metal-binding</keyword>
<organism evidence="9 10">
    <name type="scientific">Candidatus Gottesmanbacteria bacterium RIFCSPHIGHO2_01_FULL_39_10</name>
    <dbReference type="NCBI Taxonomy" id="1798375"/>
    <lineage>
        <taxon>Bacteria</taxon>
        <taxon>Candidatus Gottesmaniibacteriota</taxon>
    </lineage>
</organism>
<dbReference type="AlphaFoldDB" id="A0A1F5ZRS8"/>
<evidence type="ECO:0000256" key="6">
    <source>
        <dbReference type="ARBA" id="ARBA00022842"/>
    </source>
</evidence>